<keyword evidence="2" id="KW-1185">Reference proteome</keyword>
<evidence type="ECO:0000313" key="1">
    <source>
        <dbReference type="EMBL" id="CAD1474193.1"/>
    </source>
</evidence>
<organism evidence="1 2">
    <name type="scientific">Heterotrigona itama</name>
    <dbReference type="NCBI Taxonomy" id="395501"/>
    <lineage>
        <taxon>Eukaryota</taxon>
        <taxon>Metazoa</taxon>
        <taxon>Ecdysozoa</taxon>
        <taxon>Arthropoda</taxon>
        <taxon>Hexapoda</taxon>
        <taxon>Insecta</taxon>
        <taxon>Pterygota</taxon>
        <taxon>Neoptera</taxon>
        <taxon>Endopterygota</taxon>
        <taxon>Hymenoptera</taxon>
        <taxon>Apocrita</taxon>
        <taxon>Aculeata</taxon>
        <taxon>Apoidea</taxon>
        <taxon>Anthophila</taxon>
        <taxon>Apidae</taxon>
        <taxon>Heterotrigona</taxon>
    </lineage>
</organism>
<accession>A0A6V7H551</accession>
<dbReference type="AlphaFoldDB" id="A0A6V7H551"/>
<gene>
    <name evidence="1" type="ORF">MHI_LOCUS453165</name>
</gene>
<evidence type="ECO:0000313" key="2">
    <source>
        <dbReference type="Proteomes" id="UP000752696"/>
    </source>
</evidence>
<comment type="caution">
    <text evidence="1">The sequence shown here is derived from an EMBL/GenBank/DDBJ whole genome shotgun (WGS) entry which is preliminary data.</text>
</comment>
<protein>
    <submittedName>
        <fullName evidence="1">Uncharacterized protein</fullName>
    </submittedName>
</protein>
<dbReference type="EMBL" id="CAJDYZ010007269">
    <property type="protein sequence ID" value="CAD1474193.1"/>
    <property type="molecule type" value="Genomic_DNA"/>
</dbReference>
<sequence length="80" mass="8786">MMCTARDGRRVTIHPAAKRQVITRLRAVVVEHNTSALNAKPDQNKVFDAMERTIASYRRISTSVSPTGALCIARASMCSP</sequence>
<reference evidence="1" key="1">
    <citation type="submission" date="2020-07" db="EMBL/GenBank/DDBJ databases">
        <authorList>
            <person name="Nazaruddin N."/>
        </authorList>
    </citation>
    <scope>NUCLEOTIDE SEQUENCE</scope>
</reference>
<name>A0A6V7H551_9HYME</name>
<proteinExistence type="predicted"/>
<dbReference type="Proteomes" id="UP000752696">
    <property type="component" value="Unassembled WGS sequence"/>
</dbReference>